<comment type="catalytic activity">
    <reaction evidence="7">
        <text>D-glycero-beta-D-manno-heptose 1-phosphate + ATP + H(+) = ADP-D-glycero-beta-D-manno-heptose + diphosphate</text>
        <dbReference type="Rhea" id="RHEA:27465"/>
        <dbReference type="ChEBI" id="CHEBI:15378"/>
        <dbReference type="ChEBI" id="CHEBI:30616"/>
        <dbReference type="ChEBI" id="CHEBI:33019"/>
        <dbReference type="ChEBI" id="CHEBI:59967"/>
        <dbReference type="ChEBI" id="CHEBI:61593"/>
        <dbReference type="EC" id="2.7.7.70"/>
    </reaction>
</comment>
<dbReference type="NCBIfam" id="TIGR02199">
    <property type="entry name" value="rfaE_dom_II"/>
    <property type="match status" value="1"/>
</dbReference>
<comment type="caution">
    <text evidence="11">The sequence shown here is derived from an EMBL/GenBank/DDBJ whole genome shotgun (WGS) entry which is preliminary data.</text>
</comment>
<name>A0A399Q0M9_9MICO</name>
<protein>
    <recommendedName>
        <fullName evidence="1">D-glycero-beta-D-manno-heptose 1-phosphate adenylyltransferase</fullName>
        <ecNumber evidence="1">2.7.7.70</ecNumber>
    </recommendedName>
</protein>
<dbReference type="InterPro" id="IPR050385">
    <property type="entry name" value="Archaeal_FAD_synthase"/>
</dbReference>
<dbReference type="PANTHER" id="PTHR43793:SF2">
    <property type="entry name" value="BIFUNCTIONAL PROTEIN HLDE"/>
    <property type="match status" value="1"/>
</dbReference>
<organism evidence="11 12">
    <name type="scientific">Clavibacter nebraskensis</name>
    <dbReference type="NCBI Taxonomy" id="31963"/>
    <lineage>
        <taxon>Bacteria</taxon>
        <taxon>Bacillati</taxon>
        <taxon>Actinomycetota</taxon>
        <taxon>Actinomycetes</taxon>
        <taxon>Micrococcales</taxon>
        <taxon>Microbacteriaceae</taxon>
        <taxon>Clavibacter</taxon>
    </lineage>
</organism>
<dbReference type="GO" id="GO:0005975">
    <property type="term" value="P:carbohydrate metabolic process"/>
    <property type="evidence" value="ECO:0007669"/>
    <property type="project" value="InterPro"/>
</dbReference>
<evidence type="ECO:0000256" key="5">
    <source>
        <dbReference type="ARBA" id="ARBA00022840"/>
    </source>
</evidence>
<dbReference type="NCBIfam" id="TIGR00125">
    <property type="entry name" value="cyt_tran_rel"/>
    <property type="match status" value="1"/>
</dbReference>
<keyword evidence="6" id="KW-0119">Carbohydrate metabolism</keyword>
<evidence type="ECO:0000256" key="3">
    <source>
        <dbReference type="ARBA" id="ARBA00022695"/>
    </source>
</evidence>
<feature type="chain" id="PRO_5017446861" description="D-glycero-beta-D-manno-heptose 1-phosphate adenylyltransferase" evidence="9">
    <location>
        <begin position="25"/>
        <end position="239"/>
    </location>
</feature>
<dbReference type="SUPFAM" id="SSF52374">
    <property type="entry name" value="Nucleotidylyl transferase"/>
    <property type="match status" value="1"/>
</dbReference>
<keyword evidence="5" id="KW-0067">ATP-binding</keyword>
<accession>A0A399Q0M9</accession>
<proteinExistence type="predicted"/>
<evidence type="ECO:0000256" key="2">
    <source>
        <dbReference type="ARBA" id="ARBA00022679"/>
    </source>
</evidence>
<dbReference type="Proteomes" id="UP000265361">
    <property type="component" value="Unassembled WGS sequence"/>
</dbReference>
<dbReference type="InterPro" id="IPR014729">
    <property type="entry name" value="Rossmann-like_a/b/a_fold"/>
</dbReference>
<keyword evidence="3 11" id="KW-0548">Nucleotidyltransferase</keyword>
<dbReference type="AlphaFoldDB" id="A0A399Q0M9"/>
<reference evidence="11 12" key="1">
    <citation type="submission" date="2018-08" db="EMBL/GenBank/DDBJ databases">
        <title>Genome Sequence of Clavibacter michiganensis Subspecies type strains, and the Atypical Peach-Colored Strains Isolated from Tomato.</title>
        <authorList>
            <person name="Osdaghi E."/>
            <person name="Portier P."/>
            <person name="Briand M."/>
            <person name="Jacques M.-A."/>
        </authorList>
    </citation>
    <scope>NUCLEOTIDE SEQUENCE [LARGE SCALE GENOMIC DNA]</scope>
    <source>
        <strain evidence="11 12">CFBP 7577</strain>
    </source>
</reference>
<evidence type="ECO:0000256" key="9">
    <source>
        <dbReference type="SAM" id="SignalP"/>
    </source>
</evidence>
<feature type="signal peptide" evidence="9">
    <location>
        <begin position="1"/>
        <end position="24"/>
    </location>
</feature>
<feature type="non-terminal residue" evidence="11">
    <location>
        <position position="1"/>
    </location>
</feature>
<dbReference type="InterPro" id="IPR004821">
    <property type="entry name" value="Cyt_trans-like"/>
</dbReference>
<dbReference type="EC" id="2.7.7.70" evidence="1"/>
<dbReference type="InterPro" id="IPR011914">
    <property type="entry name" value="RfaE_dom_II"/>
</dbReference>
<dbReference type="GO" id="GO:0005524">
    <property type="term" value="F:ATP binding"/>
    <property type="evidence" value="ECO:0007669"/>
    <property type="project" value="UniProtKB-KW"/>
</dbReference>
<evidence type="ECO:0000313" key="11">
    <source>
        <dbReference type="EMBL" id="RIJ11342.1"/>
    </source>
</evidence>
<feature type="compositionally biased region" description="Low complexity" evidence="8">
    <location>
        <begin position="215"/>
        <end position="239"/>
    </location>
</feature>
<evidence type="ECO:0000256" key="8">
    <source>
        <dbReference type="SAM" id="MobiDB-lite"/>
    </source>
</evidence>
<evidence type="ECO:0000256" key="6">
    <source>
        <dbReference type="ARBA" id="ARBA00023277"/>
    </source>
</evidence>
<evidence type="ECO:0000259" key="10">
    <source>
        <dbReference type="Pfam" id="PF01467"/>
    </source>
</evidence>
<sequence>FVAALTLARAVGLPLAVSADFAQAAADVVVRLPGTSVCSAATLADHLGETRSRTVSQAELVDLVAGERAAGRRIVFTNGCFDVLHRGHTTYLRQAKRLGDVLVVALNSDDSVRRLKGSDRPVNTAEDRAGVLAELSCVDVITVFDTDTPIPLLEAVQPDVYAKGGDYTPEMLDETEVVRAYGGEVSILGYVPSQSTSSMVDRIRASAPDPGFTRPAGTATSTPAQPAAPAATADPDGSP</sequence>
<dbReference type="PANTHER" id="PTHR43793">
    <property type="entry name" value="FAD SYNTHASE"/>
    <property type="match status" value="1"/>
</dbReference>
<keyword evidence="9" id="KW-0732">Signal</keyword>
<keyword evidence="4" id="KW-0547">Nucleotide-binding</keyword>
<dbReference type="EMBL" id="QWED01000242">
    <property type="protein sequence ID" value="RIJ11342.1"/>
    <property type="molecule type" value="Genomic_DNA"/>
</dbReference>
<evidence type="ECO:0000313" key="12">
    <source>
        <dbReference type="Proteomes" id="UP000265361"/>
    </source>
</evidence>
<feature type="domain" description="Cytidyltransferase-like" evidence="10">
    <location>
        <begin position="76"/>
        <end position="181"/>
    </location>
</feature>
<gene>
    <name evidence="11" type="primary">rfaE2</name>
    <name evidence="11" type="ORF">DZF97_08825</name>
</gene>
<feature type="region of interest" description="Disordered" evidence="8">
    <location>
        <begin position="205"/>
        <end position="239"/>
    </location>
</feature>
<dbReference type="GO" id="GO:0016773">
    <property type="term" value="F:phosphotransferase activity, alcohol group as acceptor"/>
    <property type="evidence" value="ECO:0007669"/>
    <property type="project" value="InterPro"/>
</dbReference>
<dbReference type="Gene3D" id="3.40.50.620">
    <property type="entry name" value="HUPs"/>
    <property type="match status" value="1"/>
</dbReference>
<evidence type="ECO:0000256" key="1">
    <source>
        <dbReference type="ARBA" id="ARBA00012519"/>
    </source>
</evidence>
<keyword evidence="2 11" id="KW-0808">Transferase</keyword>
<evidence type="ECO:0000256" key="4">
    <source>
        <dbReference type="ARBA" id="ARBA00022741"/>
    </source>
</evidence>
<dbReference type="Pfam" id="PF01467">
    <property type="entry name" value="CTP_transf_like"/>
    <property type="match status" value="1"/>
</dbReference>
<dbReference type="GO" id="GO:0016779">
    <property type="term" value="F:nucleotidyltransferase activity"/>
    <property type="evidence" value="ECO:0007669"/>
    <property type="project" value="UniProtKB-KW"/>
</dbReference>
<evidence type="ECO:0000256" key="7">
    <source>
        <dbReference type="ARBA" id="ARBA00047428"/>
    </source>
</evidence>